<evidence type="ECO:0000259" key="8">
    <source>
        <dbReference type="Pfam" id="PF01509"/>
    </source>
</evidence>
<evidence type="ECO:0000256" key="1">
    <source>
        <dbReference type="ARBA" id="ARBA00001166"/>
    </source>
</evidence>
<feature type="domain" description="Pseudouridine synthase II N-terminal" evidence="8">
    <location>
        <begin position="68"/>
        <end position="192"/>
    </location>
</feature>
<reference evidence="10" key="1">
    <citation type="submission" date="2017-08" db="EMBL/GenBank/DDBJ databases">
        <authorList>
            <person name="Cuomo C."/>
            <person name="Billmyre B."/>
            <person name="Heitman J."/>
        </authorList>
    </citation>
    <scope>NUCLEOTIDE SEQUENCE</scope>
    <source>
        <strain evidence="10">CBS 12478</strain>
    </source>
</reference>
<dbReference type="Pfam" id="PF01509">
    <property type="entry name" value="TruB_N"/>
    <property type="match status" value="1"/>
</dbReference>
<keyword evidence="11" id="KW-1185">Reference proteome</keyword>
<evidence type="ECO:0000256" key="2">
    <source>
        <dbReference type="ARBA" id="ARBA00008999"/>
    </source>
</evidence>
<proteinExistence type="inferred from homology"/>
<name>A0A5M6C9L7_9TREE</name>
<evidence type="ECO:0000256" key="7">
    <source>
        <dbReference type="SAM" id="MobiDB-lite"/>
    </source>
</evidence>
<evidence type="ECO:0000313" key="11">
    <source>
        <dbReference type="Proteomes" id="UP000322225"/>
    </source>
</evidence>
<dbReference type="AlphaFoldDB" id="A0A5M6C9L7"/>
<protein>
    <recommendedName>
        <fullName evidence="3">tRNA pseudouridine(55) synthase</fullName>
        <ecNumber evidence="3">5.4.99.25</ecNumber>
    </recommendedName>
</protein>
<sequence>MPKAASTPSLPLNGLFPIAKPSGPSSMKCIDSITPLLLDSRLFDDPVKRSQPQSRNKRKKNLTHMGLKIGQGGTLDPLADGVLVIGVNRGTKHLNQFLECSKEYESIGLLGATTTSFDSHDPVISTASWEHVTKEDIEKVLDQFRGEILQTPPIFSALKMDGKPLYEYAREGKPLPRPIPVRKCQVSIDLVDFRPASVAPGDGGHEYHWPTERLDAEGKKMFRKLTDIVSEAQHKGEGAAASAADAEEEAANNNNADSAVPTTTTGEGEDAKVKVVEPLMPDLEAPDYPEISPKTGLRPPTFTVRMTVSSGTYVRSIVHDIGVALGCGAHVVKLTRTRQGEFSLHGDEEVLSAISTASPEVGTSKVEGGEESSLAIPDGPTGGCVPWNVWERAIADHEAEKANEEKERKEAIASGMSAEDIHMYYSKEAVEKKKREGELKEWEKEVLRRFKPVPVPINGGHGFHPV</sequence>
<evidence type="ECO:0000256" key="5">
    <source>
        <dbReference type="ARBA" id="ARBA00023235"/>
    </source>
</evidence>
<dbReference type="GO" id="GO:0003723">
    <property type="term" value="F:RNA binding"/>
    <property type="evidence" value="ECO:0007669"/>
    <property type="project" value="InterPro"/>
</dbReference>
<dbReference type="InterPro" id="IPR020103">
    <property type="entry name" value="PsdUridine_synth_cat_dom_sf"/>
</dbReference>
<comment type="similarity">
    <text evidence="2">Belongs to the pseudouridine synthase TruB family.</text>
</comment>
<evidence type="ECO:0000256" key="6">
    <source>
        <dbReference type="SAM" id="Coils"/>
    </source>
</evidence>
<dbReference type="GeneID" id="43586799"/>
<accession>A0A5M6C9L7</accession>
<dbReference type="InterPro" id="IPR002501">
    <property type="entry name" value="PsdUridine_synth_N"/>
</dbReference>
<keyword evidence="4" id="KW-0819">tRNA processing</keyword>
<dbReference type="PANTHER" id="PTHR13767:SF2">
    <property type="entry name" value="PSEUDOURIDYLATE SYNTHASE TRUB1"/>
    <property type="match status" value="1"/>
</dbReference>
<feature type="region of interest" description="Disordered" evidence="7">
    <location>
        <begin position="233"/>
        <end position="268"/>
    </location>
</feature>
<dbReference type="EMBL" id="CP144052">
    <property type="protein sequence ID" value="WWD16602.1"/>
    <property type="molecule type" value="Genomic_DNA"/>
</dbReference>
<evidence type="ECO:0000256" key="4">
    <source>
        <dbReference type="ARBA" id="ARBA00022694"/>
    </source>
</evidence>
<keyword evidence="5" id="KW-0413">Isomerase</keyword>
<dbReference type="Pfam" id="PF16198">
    <property type="entry name" value="TruB_C_2"/>
    <property type="match status" value="1"/>
</dbReference>
<reference evidence="10" key="2">
    <citation type="submission" date="2024-01" db="EMBL/GenBank/DDBJ databases">
        <title>Comparative genomics of Cryptococcus and Kwoniella reveals pathogenesis evolution and contrasting modes of karyotype evolution via chromosome fusion or intercentromeric recombination.</title>
        <authorList>
            <person name="Coelho M.A."/>
            <person name="David-Palma M."/>
            <person name="Shea T."/>
            <person name="Bowers K."/>
            <person name="McGinley-Smith S."/>
            <person name="Mohammad A.W."/>
            <person name="Gnirke A."/>
            <person name="Yurkov A.M."/>
            <person name="Nowrousian M."/>
            <person name="Sun S."/>
            <person name="Cuomo C.A."/>
            <person name="Heitman J."/>
        </authorList>
    </citation>
    <scope>NUCLEOTIDE SEQUENCE</scope>
    <source>
        <strain evidence="10">CBS 12478</strain>
    </source>
</reference>
<evidence type="ECO:0000256" key="3">
    <source>
        <dbReference type="ARBA" id="ARBA00012787"/>
    </source>
</evidence>
<dbReference type="HAMAP" id="MF_01080">
    <property type="entry name" value="TruB_bact"/>
    <property type="match status" value="1"/>
</dbReference>
<organism evidence="10 11">
    <name type="scientific">Kwoniella shandongensis</name>
    <dbReference type="NCBI Taxonomy" id="1734106"/>
    <lineage>
        <taxon>Eukaryota</taxon>
        <taxon>Fungi</taxon>
        <taxon>Dikarya</taxon>
        <taxon>Basidiomycota</taxon>
        <taxon>Agaricomycotina</taxon>
        <taxon>Tremellomycetes</taxon>
        <taxon>Tremellales</taxon>
        <taxon>Cryptococcaceae</taxon>
        <taxon>Kwoniella</taxon>
    </lineage>
</organism>
<dbReference type="SUPFAM" id="SSF55120">
    <property type="entry name" value="Pseudouridine synthase"/>
    <property type="match status" value="1"/>
</dbReference>
<comment type="catalytic activity">
    <reaction evidence="1">
        <text>a uridine in mRNA = a pseudouridine in mRNA</text>
        <dbReference type="Rhea" id="RHEA:56644"/>
        <dbReference type="Rhea" id="RHEA-COMP:14658"/>
        <dbReference type="Rhea" id="RHEA-COMP:14659"/>
        <dbReference type="ChEBI" id="CHEBI:65314"/>
        <dbReference type="ChEBI" id="CHEBI:65315"/>
    </reaction>
</comment>
<dbReference type="InterPro" id="IPR014780">
    <property type="entry name" value="tRNA_psdUridine_synth_TruB"/>
</dbReference>
<dbReference type="Gene3D" id="3.30.2350.10">
    <property type="entry name" value="Pseudouridine synthase"/>
    <property type="match status" value="1"/>
</dbReference>
<dbReference type="GO" id="GO:0160148">
    <property type="term" value="F:tRNA pseudouridine(55) synthase activity"/>
    <property type="evidence" value="ECO:0007669"/>
    <property type="project" value="UniProtKB-EC"/>
</dbReference>
<dbReference type="GO" id="GO:0005634">
    <property type="term" value="C:nucleus"/>
    <property type="evidence" value="ECO:0007669"/>
    <property type="project" value="TreeGrafter"/>
</dbReference>
<gene>
    <name evidence="10" type="ORF">CI109_101030</name>
</gene>
<keyword evidence="6" id="KW-0175">Coiled coil</keyword>
<dbReference type="InterPro" id="IPR032819">
    <property type="entry name" value="TruB_C"/>
</dbReference>
<feature type="region of interest" description="Disordered" evidence="7">
    <location>
        <begin position="358"/>
        <end position="378"/>
    </location>
</feature>
<feature type="coiled-coil region" evidence="6">
    <location>
        <begin position="392"/>
        <end position="419"/>
    </location>
</feature>
<dbReference type="GO" id="GO:1990481">
    <property type="term" value="P:mRNA pseudouridine synthesis"/>
    <property type="evidence" value="ECO:0007669"/>
    <property type="project" value="TreeGrafter"/>
</dbReference>
<dbReference type="EC" id="5.4.99.25" evidence="3"/>
<evidence type="ECO:0000259" key="9">
    <source>
        <dbReference type="Pfam" id="PF16198"/>
    </source>
</evidence>
<dbReference type="PANTHER" id="PTHR13767">
    <property type="entry name" value="TRNA-PSEUDOURIDINE SYNTHASE"/>
    <property type="match status" value="1"/>
</dbReference>
<dbReference type="RefSeq" id="XP_031863023.1">
    <property type="nucleotide sequence ID" value="XM_032002684.1"/>
</dbReference>
<evidence type="ECO:0000313" key="10">
    <source>
        <dbReference type="EMBL" id="WWD16602.1"/>
    </source>
</evidence>
<dbReference type="OrthoDB" id="9995526at2759"/>
<dbReference type="Proteomes" id="UP000322225">
    <property type="component" value="Chromosome 2"/>
</dbReference>
<feature type="domain" description="tRNA pseudouridylate synthase B C-terminal" evidence="9">
    <location>
        <begin position="315"/>
        <end position="346"/>
    </location>
</feature>
<dbReference type="GO" id="GO:0006400">
    <property type="term" value="P:tRNA modification"/>
    <property type="evidence" value="ECO:0007669"/>
    <property type="project" value="TreeGrafter"/>
</dbReference>
<dbReference type="KEGG" id="ksn:43586799"/>